<organism evidence="10 11">
    <name type="scientific">Opacimonas viscosa</name>
    <dbReference type="NCBI Taxonomy" id="2961944"/>
    <lineage>
        <taxon>Bacteria</taxon>
        <taxon>Pseudomonadati</taxon>
        <taxon>Pseudomonadota</taxon>
        <taxon>Gammaproteobacteria</taxon>
        <taxon>Alteromonadales</taxon>
        <taxon>Alteromonadaceae</taxon>
        <taxon>Opacimonas</taxon>
    </lineage>
</organism>
<comment type="similarity">
    <text evidence="2">Belongs to the UPF0208 family.</text>
</comment>
<evidence type="ECO:0000256" key="7">
    <source>
        <dbReference type="ARBA" id="ARBA00022989"/>
    </source>
</evidence>
<evidence type="ECO:0000256" key="8">
    <source>
        <dbReference type="ARBA" id="ARBA00023136"/>
    </source>
</evidence>
<evidence type="ECO:0000256" key="9">
    <source>
        <dbReference type="SAM" id="Phobius"/>
    </source>
</evidence>
<keyword evidence="11" id="KW-1185">Reference proteome</keyword>
<dbReference type="InterPro" id="IPR007334">
    <property type="entry name" value="UPF0208"/>
</dbReference>
<evidence type="ECO:0000256" key="2">
    <source>
        <dbReference type="ARBA" id="ARBA00009474"/>
    </source>
</evidence>
<evidence type="ECO:0000313" key="11">
    <source>
        <dbReference type="Proteomes" id="UP001165413"/>
    </source>
</evidence>
<dbReference type="NCBIfam" id="NF002493">
    <property type="entry name" value="PRK01816.1"/>
    <property type="match status" value="1"/>
</dbReference>
<dbReference type="AlphaFoldDB" id="A0AA41X4R1"/>
<accession>A0AA41X4R1</accession>
<evidence type="ECO:0000256" key="4">
    <source>
        <dbReference type="ARBA" id="ARBA00022475"/>
    </source>
</evidence>
<dbReference type="Pfam" id="PF04217">
    <property type="entry name" value="DUF412"/>
    <property type="match status" value="1"/>
</dbReference>
<keyword evidence="8 9" id="KW-0472">Membrane</keyword>
<comment type="subcellular location">
    <subcellularLocation>
        <location evidence="1">Cell inner membrane</location>
        <topology evidence="1">Multi-pass membrane protein</topology>
    </subcellularLocation>
</comment>
<dbReference type="RefSeq" id="WP_254100017.1">
    <property type="nucleotide sequence ID" value="NZ_JANATA010000009.1"/>
</dbReference>
<dbReference type="Proteomes" id="UP001165413">
    <property type="component" value="Unassembled WGS sequence"/>
</dbReference>
<keyword evidence="5" id="KW-0997">Cell inner membrane</keyword>
<evidence type="ECO:0000256" key="5">
    <source>
        <dbReference type="ARBA" id="ARBA00022519"/>
    </source>
</evidence>
<comment type="caution">
    <text evidence="10">The sequence shown here is derived from an EMBL/GenBank/DDBJ whole genome shotgun (WGS) entry which is preliminary data.</text>
</comment>
<protein>
    <recommendedName>
        <fullName evidence="3">UPF0208 membrane protein YfbV</fullName>
    </recommendedName>
</protein>
<gene>
    <name evidence="10" type="ORF">NLF92_06505</name>
</gene>
<proteinExistence type="inferred from homology"/>
<name>A0AA41X4R1_9ALTE</name>
<keyword evidence="4" id="KW-1003">Cell membrane</keyword>
<keyword evidence="6 9" id="KW-0812">Transmembrane</keyword>
<feature type="transmembrane region" description="Helical" evidence="9">
    <location>
        <begin position="40"/>
        <end position="62"/>
    </location>
</feature>
<evidence type="ECO:0000256" key="6">
    <source>
        <dbReference type="ARBA" id="ARBA00022692"/>
    </source>
</evidence>
<dbReference type="EMBL" id="JANATA010000009">
    <property type="protein sequence ID" value="MCP3428594.1"/>
    <property type="molecule type" value="Genomic_DNA"/>
</dbReference>
<reference evidence="10" key="1">
    <citation type="submission" date="2022-07" db="EMBL/GenBank/DDBJ databases">
        <title>Characterization of the Novel Bacterium Alteromonas immobilis LMIT006 and Alteromonas gregis LMIT007.</title>
        <authorList>
            <person name="Lin X."/>
        </authorList>
    </citation>
    <scope>NUCLEOTIDE SEQUENCE</scope>
    <source>
        <strain evidence="10">LMIT007</strain>
    </source>
</reference>
<evidence type="ECO:0000256" key="1">
    <source>
        <dbReference type="ARBA" id="ARBA00004429"/>
    </source>
</evidence>
<dbReference type="GO" id="GO:0005886">
    <property type="term" value="C:plasma membrane"/>
    <property type="evidence" value="ECO:0007669"/>
    <property type="project" value="UniProtKB-SubCell"/>
</dbReference>
<evidence type="ECO:0000256" key="3">
    <source>
        <dbReference type="ARBA" id="ARBA00018831"/>
    </source>
</evidence>
<evidence type="ECO:0000313" key="10">
    <source>
        <dbReference type="EMBL" id="MCP3428594.1"/>
    </source>
</evidence>
<keyword evidence="7 9" id="KW-1133">Transmembrane helix</keyword>
<sequence length="148" mass="16844">MSVSIATMVKDGQKYIKTWPLQRQLYALFPECRVISATKFAVKVMPGLGIFCVILLVNTLGWEFLPQALAMGGIFISLPLQGHLWLGHRANQTLPPSLQSWYQEIAMKMREAGCPVANTQHAPRYMELAILLKKAFENMDKAFTQRWF</sequence>